<reference evidence="1" key="1">
    <citation type="submission" date="2021-01" db="UniProtKB">
        <authorList>
            <consortium name="EnsemblPlants"/>
        </authorList>
    </citation>
    <scope>IDENTIFICATION</scope>
</reference>
<keyword evidence="2" id="KW-1185">Reference proteome</keyword>
<dbReference type="Gramene" id="Kaladp0083s0024.1.v1.1">
    <property type="protein sequence ID" value="Kaladp0083s0024.1.v1.1.CDS.1"/>
    <property type="gene ID" value="Kaladp0083s0024.v1.1"/>
</dbReference>
<proteinExistence type="predicted"/>
<accession>A0A7N0UTZ3</accession>
<evidence type="ECO:0000313" key="2">
    <source>
        <dbReference type="Proteomes" id="UP000594263"/>
    </source>
</evidence>
<dbReference type="EnsemblPlants" id="Kaladp0083s0024.1.v1.1">
    <property type="protein sequence ID" value="Kaladp0083s0024.1.v1.1.CDS.1"/>
    <property type="gene ID" value="Kaladp0083s0024.v1.1"/>
</dbReference>
<dbReference type="Proteomes" id="UP000594263">
    <property type="component" value="Unplaced"/>
</dbReference>
<evidence type="ECO:0000313" key="1">
    <source>
        <dbReference type="EnsemblPlants" id="Kaladp0083s0024.1.v1.1.CDS.1"/>
    </source>
</evidence>
<sequence>MFTVLNFFFKIHAVKIPTLGNYKHFLPVKIPKLSAITNSTPPSSSKLLSVDLSPYFSSTPLLSFSLSVDRLIARSFTSFPLIFIFFRN</sequence>
<name>A0A7N0UTZ3_KALFE</name>
<dbReference type="AlphaFoldDB" id="A0A7N0UTZ3"/>
<protein>
    <submittedName>
        <fullName evidence="1">Uncharacterized protein</fullName>
    </submittedName>
</protein>
<organism evidence="1 2">
    <name type="scientific">Kalanchoe fedtschenkoi</name>
    <name type="common">Lavender scallops</name>
    <name type="synonym">South American air plant</name>
    <dbReference type="NCBI Taxonomy" id="63787"/>
    <lineage>
        <taxon>Eukaryota</taxon>
        <taxon>Viridiplantae</taxon>
        <taxon>Streptophyta</taxon>
        <taxon>Embryophyta</taxon>
        <taxon>Tracheophyta</taxon>
        <taxon>Spermatophyta</taxon>
        <taxon>Magnoliopsida</taxon>
        <taxon>eudicotyledons</taxon>
        <taxon>Gunneridae</taxon>
        <taxon>Pentapetalae</taxon>
        <taxon>Saxifragales</taxon>
        <taxon>Crassulaceae</taxon>
        <taxon>Kalanchoe</taxon>
    </lineage>
</organism>